<dbReference type="InterPro" id="IPR006748">
    <property type="entry name" value="NH2Glyco/OHUrea_AB-resist_kin"/>
</dbReference>
<evidence type="ECO:0000313" key="2">
    <source>
        <dbReference type="EMBL" id="NDV01058.1"/>
    </source>
</evidence>
<dbReference type="InterPro" id="IPR011009">
    <property type="entry name" value="Kinase-like_dom_sf"/>
</dbReference>
<evidence type="ECO:0000313" key="3">
    <source>
        <dbReference type="Proteomes" id="UP000474757"/>
    </source>
</evidence>
<dbReference type="Proteomes" id="UP000474757">
    <property type="component" value="Unassembled WGS sequence"/>
</dbReference>
<dbReference type="AlphaFoldDB" id="A0A6B2JS66"/>
<dbReference type="RefSeq" id="WP_163892290.1">
    <property type="nucleotide sequence ID" value="NZ_JAAFYS010000002.1"/>
</dbReference>
<feature type="region of interest" description="Disordered" evidence="1">
    <location>
        <begin position="116"/>
        <end position="139"/>
    </location>
</feature>
<keyword evidence="3" id="KW-1185">Reference proteome</keyword>
<keyword evidence="2" id="KW-0808">Transferase</keyword>
<dbReference type="EMBL" id="JAAGAB010000002">
    <property type="protein sequence ID" value="NDV01058.1"/>
    <property type="molecule type" value="Genomic_DNA"/>
</dbReference>
<sequence length="296" mass="31331">MSGASRLAALLRLWQLGPLTPVAETRSSRIYRCDSPQGPAALKLLTEAGAEERRGATALRHWQGHAAARLYAEAPGAMLLEWLPGPPLGDRVRTHGDAGTFPALAALIHRLHHAPSSLVPENPREGAAGAGGRQPPSDAATLAPLLPLQDMFAPLLTSQAAHLARPRAIARRLLSAPRPPVVLHGDLHHDNIIETPEGWRAIDPKGLIGDPGFEAANLFRNPVGRRDLALAPARIEALARALAPEEPGRPIAWAIALCGISQIWNAGTPHDDGIDAEMASALAAVLADVPKGQEWA</sequence>
<dbReference type="Pfam" id="PF04655">
    <property type="entry name" value="APH_6_hur"/>
    <property type="match status" value="1"/>
</dbReference>
<organism evidence="2 3">
    <name type="scientific">Pseudoroseicyclus tamaricis</name>
    <dbReference type="NCBI Taxonomy" id="2705421"/>
    <lineage>
        <taxon>Bacteria</taxon>
        <taxon>Pseudomonadati</taxon>
        <taxon>Pseudomonadota</taxon>
        <taxon>Alphaproteobacteria</taxon>
        <taxon>Rhodobacterales</taxon>
        <taxon>Paracoccaceae</taxon>
        <taxon>Pseudoroseicyclus</taxon>
    </lineage>
</organism>
<name>A0A6B2JS66_9RHOB</name>
<protein>
    <submittedName>
        <fullName evidence="2">Phosphotransferase</fullName>
    </submittedName>
</protein>
<reference evidence="2 3" key="1">
    <citation type="submission" date="2020-02" db="EMBL/GenBank/DDBJ databases">
        <title>Pseudoroseicyclus tamarix, sp. nov., isolated from offshore sediment of a Tamarix chinensis forest.</title>
        <authorList>
            <person name="Gai Y."/>
        </authorList>
    </citation>
    <scope>NUCLEOTIDE SEQUENCE [LARGE SCALE GENOMIC DNA]</scope>
    <source>
        <strain evidence="2 3">CLL3-39</strain>
    </source>
</reference>
<accession>A0A6B2JS66</accession>
<evidence type="ECO:0000256" key="1">
    <source>
        <dbReference type="SAM" id="MobiDB-lite"/>
    </source>
</evidence>
<dbReference type="GO" id="GO:0019748">
    <property type="term" value="P:secondary metabolic process"/>
    <property type="evidence" value="ECO:0007669"/>
    <property type="project" value="InterPro"/>
</dbReference>
<comment type="caution">
    <text evidence="2">The sequence shown here is derived from an EMBL/GenBank/DDBJ whole genome shotgun (WGS) entry which is preliminary data.</text>
</comment>
<gene>
    <name evidence="2" type="ORF">GZA08_08760</name>
</gene>
<dbReference type="SUPFAM" id="SSF56112">
    <property type="entry name" value="Protein kinase-like (PK-like)"/>
    <property type="match status" value="1"/>
</dbReference>
<proteinExistence type="predicted"/>
<dbReference type="GO" id="GO:0016773">
    <property type="term" value="F:phosphotransferase activity, alcohol group as acceptor"/>
    <property type="evidence" value="ECO:0007669"/>
    <property type="project" value="InterPro"/>
</dbReference>
<dbReference type="Gene3D" id="3.90.1200.10">
    <property type="match status" value="1"/>
</dbReference>